<keyword evidence="7 9" id="KW-1133">Transmembrane helix</keyword>
<organism evidence="12 13">
    <name type="scientific">Effusibacillus dendaii</name>
    <dbReference type="NCBI Taxonomy" id="2743772"/>
    <lineage>
        <taxon>Bacteria</taxon>
        <taxon>Bacillati</taxon>
        <taxon>Bacillota</taxon>
        <taxon>Bacilli</taxon>
        <taxon>Bacillales</taxon>
        <taxon>Alicyclobacillaceae</taxon>
        <taxon>Effusibacillus</taxon>
    </lineage>
</organism>
<evidence type="ECO:0000256" key="8">
    <source>
        <dbReference type="ARBA" id="ARBA00023136"/>
    </source>
</evidence>
<keyword evidence="8 9" id="KW-0472">Membrane</keyword>
<sequence length="150" mass="16947">MLYVWAILVVILDQITKYLVKTRMVFGESIPVLGDFLLITSHRNQGAAWGVFAGQRWLFVLIAIAVIIGVVYYSRRVKSPLIRAALPLLLGGAVGNLIDRILYGEVVDFLDVRVINYPIFNLADSAIVIAICLILLDTWREYRQERVKGE</sequence>
<feature type="transmembrane region" description="Helical" evidence="9">
    <location>
        <begin position="81"/>
        <end position="103"/>
    </location>
</feature>
<feature type="active site" evidence="9">
    <location>
        <position position="108"/>
    </location>
</feature>
<dbReference type="InterPro" id="IPR001872">
    <property type="entry name" value="Peptidase_A8"/>
</dbReference>
<dbReference type="KEGG" id="eff:skT53_10310"/>
<evidence type="ECO:0000256" key="2">
    <source>
        <dbReference type="ARBA" id="ARBA00022475"/>
    </source>
</evidence>
<evidence type="ECO:0000313" key="12">
    <source>
        <dbReference type="EMBL" id="BCJ86046.1"/>
    </source>
</evidence>
<keyword evidence="6 9" id="KW-0378">Hydrolase</keyword>
<evidence type="ECO:0000256" key="5">
    <source>
        <dbReference type="ARBA" id="ARBA00022750"/>
    </source>
</evidence>
<feature type="transmembrane region" description="Helical" evidence="9">
    <location>
        <begin position="57"/>
        <end position="74"/>
    </location>
</feature>
<dbReference type="RefSeq" id="WP_200760089.1">
    <property type="nucleotide sequence ID" value="NZ_AP023366.1"/>
</dbReference>
<dbReference type="GO" id="GO:0006508">
    <property type="term" value="P:proteolysis"/>
    <property type="evidence" value="ECO:0007669"/>
    <property type="project" value="UniProtKB-KW"/>
</dbReference>
<feature type="active site" evidence="9">
    <location>
        <position position="124"/>
    </location>
</feature>
<feature type="transmembrane region" description="Helical" evidence="9">
    <location>
        <begin position="115"/>
        <end position="136"/>
    </location>
</feature>
<keyword evidence="5 9" id="KW-0064">Aspartyl protease</keyword>
<dbReference type="PANTHER" id="PTHR33695">
    <property type="entry name" value="LIPOPROTEIN SIGNAL PEPTIDASE"/>
    <property type="match status" value="1"/>
</dbReference>
<dbReference type="GO" id="GO:0004190">
    <property type="term" value="F:aspartic-type endopeptidase activity"/>
    <property type="evidence" value="ECO:0007669"/>
    <property type="project" value="UniProtKB-UniRule"/>
</dbReference>
<dbReference type="NCBIfam" id="TIGR00077">
    <property type="entry name" value="lspA"/>
    <property type="match status" value="1"/>
</dbReference>
<dbReference type="Pfam" id="PF01252">
    <property type="entry name" value="Peptidase_A8"/>
    <property type="match status" value="1"/>
</dbReference>
<comment type="similarity">
    <text evidence="1 9 11">Belongs to the peptidase A8 family.</text>
</comment>
<dbReference type="PROSITE" id="PS00855">
    <property type="entry name" value="SPASE_II"/>
    <property type="match status" value="1"/>
</dbReference>
<accession>A0A7I8DB32</accession>
<gene>
    <name evidence="9 12" type="primary">lspA</name>
    <name evidence="12" type="ORF">skT53_10310</name>
</gene>
<comment type="caution">
    <text evidence="9">Lacks conserved residue(s) required for the propagation of feature annotation.</text>
</comment>
<comment type="pathway">
    <text evidence="9">Protein modification; lipoprotein biosynthesis (signal peptide cleavage).</text>
</comment>
<dbReference type="Proteomes" id="UP000593802">
    <property type="component" value="Chromosome"/>
</dbReference>
<keyword evidence="4 9" id="KW-0812">Transmembrane</keyword>
<evidence type="ECO:0000256" key="11">
    <source>
        <dbReference type="RuleBase" id="RU004181"/>
    </source>
</evidence>
<protein>
    <recommendedName>
        <fullName evidence="9">Lipoprotein signal peptidase</fullName>
        <ecNumber evidence="9">3.4.23.36</ecNumber>
    </recommendedName>
    <alternativeName>
        <fullName evidence="9">Prolipoprotein signal peptidase</fullName>
    </alternativeName>
    <alternativeName>
        <fullName evidence="9">Signal peptidase II</fullName>
        <shortName evidence="9">SPase II</shortName>
    </alternativeName>
</protein>
<keyword evidence="13" id="KW-1185">Reference proteome</keyword>
<keyword evidence="12" id="KW-0449">Lipoprotein</keyword>
<dbReference type="EC" id="3.4.23.36" evidence="9"/>
<evidence type="ECO:0000256" key="6">
    <source>
        <dbReference type="ARBA" id="ARBA00022801"/>
    </source>
</evidence>
<dbReference type="UniPathway" id="UPA00665"/>
<keyword evidence="2 9" id="KW-1003">Cell membrane</keyword>
<evidence type="ECO:0000256" key="1">
    <source>
        <dbReference type="ARBA" id="ARBA00006139"/>
    </source>
</evidence>
<evidence type="ECO:0000256" key="3">
    <source>
        <dbReference type="ARBA" id="ARBA00022670"/>
    </source>
</evidence>
<dbReference type="EMBL" id="AP023366">
    <property type="protein sequence ID" value="BCJ86046.1"/>
    <property type="molecule type" value="Genomic_DNA"/>
</dbReference>
<reference evidence="12 13" key="1">
    <citation type="submission" date="2020-08" db="EMBL/GenBank/DDBJ databases">
        <title>Complete Genome Sequence of Effusibacillus dendaii Strain skT53, Isolated from Farmland soil.</title>
        <authorList>
            <person name="Konishi T."/>
            <person name="Kawasaki H."/>
        </authorList>
    </citation>
    <scope>NUCLEOTIDE SEQUENCE [LARGE SCALE GENOMIC DNA]</scope>
    <source>
        <strain evidence="13">skT53</strain>
    </source>
</reference>
<dbReference type="AlphaFoldDB" id="A0A7I8DB32"/>
<name>A0A7I8DB32_9BACL</name>
<comment type="subcellular location">
    <subcellularLocation>
        <location evidence="9">Cell membrane</location>
        <topology evidence="9">Multi-pass membrane protein</topology>
    </subcellularLocation>
</comment>
<dbReference type="GO" id="GO:0005886">
    <property type="term" value="C:plasma membrane"/>
    <property type="evidence" value="ECO:0007669"/>
    <property type="project" value="UniProtKB-SubCell"/>
</dbReference>
<dbReference type="HAMAP" id="MF_00161">
    <property type="entry name" value="LspA"/>
    <property type="match status" value="1"/>
</dbReference>
<evidence type="ECO:0000256" key="9">
    <source>
        <dbReference type="HAMAP-Rule" id="MF_00161"/>
    </source>
</evidence>
<comment type="function">
    <text evidence="9 10">This protein specifically catalyzes the removal of signal peptides from prolipoproteins.</text>
</comment>
<proteinExistence type="inferred from homology"/>
<dbReference type="PRINTS" id="PR00781">
    <property type="entry name" value="LIPOSIGPTASE"/>
</dbReference>
<evidence type="ECO:0000256" key="4">
    <source>
        <dbReference type="ARBA" id="ARBA00022692"/>
    </source>
</evidence>
<evidence type="ECO:0000256" key="7">
    <source>
        <dbReference type="ARBA" id="ARBA00022989"/>
    </source>
</evidence>
<evidence type="ECO:0000256" key="10">
    <source>
        <dbReference type="RuleBase" id="RU000594"/>
    </source>
</evidence>
<keyword evidence="3 9" id="KW-0645">Protease</keyword>
<evidence type="ECO:0000313" key="13">
    <source>
        <dbReference type="Proteomes" id="UP000593802"/>
    </source>
</evidence>
<dbReference type="PANTHER" id="PTHR33695:SF1">
    <property type="entry name" value="LIPOPROTEIN SIGNAL PEPTIDASE"/>
    <property type="match status" value="1"/>
</dbReference>
<comment type="catalytic activity">
    <reaction evidence="9 10">
        <text>Release of signal peptides from bacterial membrane prolipoproteins. Hydrolyzes -Xaa-Yaa-Zaa-|-(S,diacylglyceryl)Cys-, in which Xaa is hydrophobic (preferably Leu), and Yaa (Ala or Ser) and Zaa (Gly or Ala) have small, neutral side chains.</text>
        <dbReference type="EC" id="3.4.23.36"/>
    </reaction>
</comment>